<dbReference type="Proteomes" id="UP000067683">
    <property type="component" value="Chromosome"/>
</dbReference>
<dbReference type="Pfam" id="PF14317">
    <property type="entry name" value="YcxB"/>
    <property type="match status" value="1"/>
</dbReference>
<dbReference type="KEGG" id="prt:AUC31_01850"/>
<name>A0A0U2P8H3_9BACL</name>
<sequence length="165" mass="18791">MVVLLLFSYLTFNSLLLIFLPGNVSPDLIGPISIGGGILSALILLRFVQDLYLKIQVWRFKIAFKRLKNNGWPKGCLTKLTPEGIELNVHNSQLHGKTQLNWNAVQKVEEDEYRFFLYQTDTDTVVLPKQTDSPNEEIHKELKNLPAQHIGHLLNNNSKKTANIL</sequence>
<feature type="transmembrane region" description="Helical" evidence="1">
    <location>
        <begin position="28"/>
        <end position="48"/>
    </location>
</feature>
<keyword evidence="1" id="KW-0812">Transmembrane</keyword>
<dbReference type="InterPro" id="IPR025588">
    <property type="entry name" value="YcxB-like_C"/>
</dbReference>
<gene>
    <name evidence="3" type="ORF">AUC31_01850</name>
</gene>
<dbReference type="RefSeq" id="WP_058380779.1">
    <property type="nucleotide sequence ID" value="NZ_CP013659.2"/>
</dbReference>
<reference evidence="3" key="1">
    <citation type="submission" date="2016-01" db="EMBL/GenBank/DDBJ databases">
        <title>Complete genome of Planococcus rifietoensis type strain M8.</title>
        <authorList>
            <person name="See-Too W.S."/>
        </authorList>
    </citation>
    <scope>NUCLEOTIDE SEQUENCE [LARGE SCALE GENOMIC DNA]</scope>
    <source>
        <strain evidence="3">M8</strain>
    </source>
</reference>
<dbReference type="EMBL" id="CP013659">
    <property type="protein sequence ID" value="ALS74071.1"/>
    <property type="molecule type" value="Genomic_DNA"/>
</dbReference>
<feature type="domain" description="YcxB-like C-terminal" evidence="2">
    <location>
        <begin position="91"/>
        <end position="137"/>
    </location>
</feature>
<keyword evidence="1" id="KW-0472">Membrane</keyword>
<protein>
    <recommendedName>
        <fullName evidence="2">YcxB-like C-terminal domain-containing protein</fullName>
    </recommendedName>
</protein>
<keyword evidence="4" id="KW-1185">Reference proteome</keyword>
<evidence type="ECO:0000259" key="2">
    <source>
        <dbReference type="Pfam" id="PF14317"/>
    </source>
</evidence>
<dbReference type="OrthoDB" id="2866610at2"/>
<evidence type="ECO:0000313" key="3">
    <source>
        <dbReference type="EMBL" id="ALS74071.1"/>
    </source>
</evidence>
<organism evidence="3 4">
    <name type="scientific">Planococcus rifietoensis</name>
    <dbReference type="NCBI Taxonomy" id="200991"/>
    <lineage>
        <taxon>Bacteria</taxon>
        <taxon>Bacillati</taxon>
        <taxon>Bacillota</taxon>
        <taxon>Bacilli</taxon>
        <taxon>Bacillales</taxon>
        <taxon>Caryophanaceae</taxon>
        <taxon>Planococcus</taxon>
    </lineage>
</organism>
<evidence type="ECO:0000313" key="4">
    <source>
        <dbReference type="Proteomes" id="UP000067683"/>
    </source>
</evidence>
<accession>A0A0U2P8H3</accession>
<keyword evidence="1" id="KW-1133">Transmembrane helix</keyword>
<proteinExistence type="predicted"/>
<evidence type="ECO:0000256" key="1">
    <source>
        <dbReference type="SAM" id="Phobius"/>
    </source>
</evidence>
<dbReference type="AlphaFoldDB" id="A0A0U2P8H3"/>